<organism evidence="2 3">
    <name type="scientific">Beta vulgaris subsp. vulgaris</name>
    <name type="common">Beet</name>
    <dbReference type="NCBI Taxonomy" id="3555"/>
    <lineage>
        <taxon>Eukaryota</taxon>
        <taxon>Viridiplantae</taxon>
        <taxon>Streptophyta</taxon>
        <taxon>Embryophyta</taxon>
        <taxon>Tracheophyta</taxon>
        <taxon>Spermatophyta</taxon>
        <taxon>Magnoliopsida</taxon>
        <taxon>eudicotyledons</taxon>
        <taxon>Gunneridae</taxon>
        <taxon>Pentapetalae</taxon>
        <taxon>Caryophyllales</taxon>
        <taxon>Chenopodiaceae</taxon>
        <taxon>Betoideae</taxon>
        <taxon>Beta</taxon>
    </lineage>
</organism>
<feature type="compositionally biased region" description="Acidic residues" evidence="1">
    <location>
        <begin position="109"/>
        <end position="123"/>
    </location>
</feature>
<dbReference type="Gramene" id="KMS96178">
    <property type="protein sequence ID" value="KMS96178"/>
    <property type="gene ID" value="BVRB_001420"/>
</dbReference>
<accession>A0A0J8B892</accession>
<protein>
    <submittedName>
        <fullName evidence="2">Uncharacterized protein</fullName>
    </submittedName>
</protein>
<gene>
    <name evidence="2" type="ORF">BVRB_001420</name>
</gene>
<dbReference type="Proteomes" id="UP000035740">
    <property type="component" value="Unassembled WGS sequence"/>
</dbReference>
<proteinExistence type="predicted"/>
<reference evidence="2 3" key="1">
    <citation type="journal article" date="2014" name="Nature">
        <title>The genome of the recently domesticated crop plant sugar beet (Beta vulgaris).</title>
        <authorList>
            <person name="Dohm J.C."/>
            <person name="Minoche A.E."/>
            <person name="Holtgrawe D."/>
            <person name="Capella-Gutierrez S."/>
            <person name="Zakrzewski F."/>
            <person name="Tafer H."/>
            <person name="Rupp O."/>
            <person name="Sorensen T.R."/>
            <person name="Stracke R."/>
            <person name="Reinhardt R."/>
            <person name="Goesmann A."/>
            <person name="Kraft T."/>
            <person name="Schulz B."/>
            <person name="Stadler P.F."/>
            <person name="Schmidt T."/>
            <person name="Gabaldon T."/>
            <person name="Lehrach H."/>
            <person name="Weisshaar B."/>
            <person name="Himmelbauer H."/>
        </authorList>
    </citation>
    <scope>NUCLEOTIDE SEQUENCE [LARGE SCALE GENOMIC DNA]</scope>
    <source>
        <tissue evidence="2">Taproot</tissue>
    </source>
</reference>
<feature type="region of interest" description="Disordered" evidence="1">
    <location>
        <begin position="1"/>
        <end position="58"/>
    </location>
</feature>
<evidence type="ECO:0000256" key="1">
    <source>
        <dbReference type="SAM" id="MobiDB-lite"/>
    </source>
</evidence>
<evidence type="ECO:0000313" key="3">
    <source>
        <dbReference type="Proteomes" id="UP000035740"/>
    </source>
</evidence>
<feature type="compositionally biased region" description="Polar residues" evidence="1">
    <location>
        <begin position="9"/>
        <end position="20"/>
    </location>
</feature>
<feature type="region of interest" description="Disordered" evidence="1">
    <location>
        <begin position="91"/>
        <end position="130"/>
    </location>
</feature>
<feature type="compositionally biased region" description="Basic and acidic residues" evidence="1">
    <location>
        <begin position="25"/>
        <end position="35"/>
    </location>
</feature>
<evidence type="ECO:0000313" key="2">
    <source>
        <dbReference type="EMBL" id="KMS96178.1"/>
    </source>
</evidence>
<dbReference type="EMBL" id="KQ090402">
    <property type="protein sequence ID" value="KMS96178.1"/>
    <property type="molecule type" value="Genomic_DNA"/>
</dbReference>
<dbReference type="AlphaFoldDB" id="A0A0J8B892"/>
<keyword evidence="3" id="KW-1185">Reference proteome</keyword>
<name>A0A0J8B892_BETVV</name>
<sequence length="130" mass="13987">MPRKVDNLAVTTNGKGTKSVGTGEVKCKSSYHDKQSGSYGRVTTKESVSSGDYTNRGRVGYKDEYKASSTVRVGDKRGYTEFSRQEKFTRVDYGGSNNTNYGGNLVCGGDDDASDSDGSDEDHAESVSLL</sequence>
<dbReference type="eggNOG" id="ENOG502SBMT">
    <property type="taxonomic scope" value="Eukaryota"/>
</dbReference>
<dbReference type="OrthoDB" id="1429861at2759"/>
<feature type="compositionally biased region" description="Low complexity" evidence="1">
    <location>
        <begin position="93"/>
        <end position="104"/>
    </location>
</feature>